<keyword evidence="1" id="KW-0812">Transmembrane</keyword>
<dbReference type="EMBL" id="KN837243">
    <property type="protein sequence ID" value="KIJ31418.1"/>
    <property type="molecule type" value="Genomic_DNA"/>
</dbReference>
<evidence type="ECO:0008006" key="4">
    <source>
        <dbReference type="Google" id="ProtNLM"/>
    </source>
</evidence>
<keyword evidence="3" id="KW-1185">Reference proteome</keyword>
<evidence type="ECO:0000256" key="1">
    <source>
        <dbReference type="SAM" id="Phobius"/>
    </source>
</evidence>
<evidence type="ECO:0000313" key="2">
    <source>
        <dbReference type="EMBL" id="KIJ31418.1"/>
    </source>
</evidence>
<feature type="transmembrane region" description="Helical" evidence="1">
    <location>
        <begin position="258"/>
        <end position="278"/>
    </location>
</feature>
<proteinExistence type="predicted"/>
<protein>
    <recommendedName>
        <fullName evidence="4">Glucose receptor Git3 N-terminal domain-containing protein</fullName>
    </recommendedName>
</protein>
<evidence type="ECO:0000313" key="3">
    <source>
        <dbReference type="Proteomes" id="UP000054279"/>
    </source>
</evidence>
<dbReference type="AlphaFoldDB" id="A0A0C9TN67"/>
<dbReference type="OrthoDB" id="100006at2759"/>
<name>A0A0C9TN67_SPHS4</name>
<accession>A0A0C9TN67</accession>
<feature type="transmembrane region" description="Helical" evidence="1">
    <location>
        <begin position="59"/>
        <end position="77"/>
    </location>
</feature>
<keyword evidence="1" id="KW-0472">Membrane</keyword>
<dbReference type="HOGENOM" id="CLU_027149_0_1_1"/>
<feature type="transmembrane region" description="Helical" evidence="1">
    <location>
        <begin position="20"/>
        <end position="39"/>
    </location>
</feature>
<keyword evidence="1" id="KW-1133">Transmembrane helix</keyword>
<dbReference type="Proteomes" id="UP000054279">
    <property type="component" value="Unassembled WGS sequence"/>
</dbReference>
<sequence length="369" mass="41121">MTFLGRGETIGLVLTAEAGLASVFAVLFLLGKVICNAAAKLRENRGLQWWQIISSPFEIYMISLLFGDLLQGLGIIIDLRWLHRGSITCTLLLLSETAVAMSTLAIAIHSFFVILFRRGGGDLKIPLCVVSFIWLYVILFASIANGVLSTKSTAFITPTLLCMDFNHSNALFSITDLSAKGCWVGSRYTAQRIAGAYFWLWFTAAISIIIYPVMFLCLRGSITNEEKRWWRVHFRFSHQPHGVGLFTRRGDKSAAKDAFLTLLYPLAYIGIILGLSIVRWSDFFIRSRQPDKNTGQQVIPLPAIFLAQVIFALSGVINVTLLIHTRPGLVLTQPGGRGHVFDWATATDLTERNNDQLDTEPYMDLRGRG</sequence>
<gene>
    <name evidence="2" type="ORF">M422DRAFT_266963</name>
</gene>
<feature type="transmembrane region" description="Helical" evidence="1">
    <location>
        <begin position="97"/>
        <end position="116"/>
    </location>
</feature>
<organism evidence="2 3">
    <name type="scientific">Sphaerobolus stellatus (strain SS14)</name>
    <dbReference type="NCBI Taxonomy" id="990650"/>
    <lineage>
        <taxon>Eukaryota</taxon>
        <taxon>Fungi</taxon>
        <taxon>Dikarya</taxon>
        <taxon>Basidiomycota</taxon>
        <taxon>Agaricomycotina</taxon>
        <taxon>Agaricomycetes</taxon>
        <taxon>Phallomycetidae</taxon>
        <taxon>Geastrales</taxon>
        <taxon>Sphaerobolaceae</taxon>
        <taxon>Sphaerobolus</taxon>
    </lineage>
</organism>
<feature type="transmembrane region" description="Helical" evidence="1">
    <location>
        <begin position="298"/>
        <end position="323"/>
    </location>
</feature>
<feature type="transmembrane region" description="Helical" evidence="1">
    <location>
        <begin position="196"/>
        <end position="218"/>
    </location>
</feature>
<feature type="transmembrane region" description="Helical" evidence="1">
    <location>
        <begin position="128"/>
        <end position="148"/>
    </location>
</feature>
<reference evidence="2 3" key="1">
    <citation type="submission" date="2014-06" db="EMBL/GenBank/DDBJ databases">
        <title>Evolutionary Origins and Diversification of the Mycorrhizal Mutualists.</title>
        <authorList>
            <consortium name="DOE Joint Genome Institute"/>
            <consortium name="Mycorrhizal Genomics Consortium"/>
            <person name="Kohler A."/>
            <person name="Kuo A."/>
            <person name="Nagy L.G."/>
            <person name="Floudas D."/>
            <person name="Copeland A."/>
            <person name="Barry K.W."/>
            <person name="Cichocki N."/>
            <person name="Veneault-Fourrey C."/>
            <person name="LaButti K."/>
            <person name="Lindquist E.A."/>
            <person name="Lipzen A."/>
            <person name="Lundell T."/>
            <person name="Morin E."/>
            <person name="Murat C."/>
            <person name="Riley R."/>
            <person name="Ohm R."/>
            <person name="Sun H."/>
            <person name="Tunlid A."/>
            <person name="Henrissat B."/>
            <person name="Grigoriev I.V."/>
            <person name="Hibbett D.S."/>
            <person name="Martin F."/>
        </authorList>
    </citation>
    <scope>NUCLEOTIDE SEQUENCE [LARGE SCALE GENOMIC DNA]</scope>
    <source>
        <strain evidence="2 3">SS14</strain>
    </source>
</reference>